<gene>
    <name evidence="4" type="ORF">NKI27_12045</name>
</gene>
<proteinExistence type="predicted"/>
<evidence type="ECO:0000256" key="1">
    <source>
        <dbReference type="SAM" id="MobiDB-lite"/>
    </source>
</evidence>
<sequence>MLTSTIIRYSCLSLLLLLSTHVLSEVYQWTDQNGRIHFGDRPPEKTASKNISEKLDKINITSDYSSPDMMLRHEQSKDTERQQRIDEWKEKQKNKPSKAEKCQEVRQQLNVIKGPVVFVDDNGKDLKVSEETRKKSVQKLESIIRKHCQ</sequence>
<dbReference type="InterPro" id="IPR025392">
    <property type="entry name" value="DUF4124"/>
</dbReference>
<feature type="chain" id="PRO_5045426025" evidence="2">
    <location>
        <begin position="25"/>
        <end position="149"/>
    </location>
</feature>
<feature type="domain" description="DUF4124" evidence="3">
    <location>
        <begin position="14"/>
        <end position="52"/>
    </location>
</feature>
<accession>A0ABY6MY94</accession>
<dbReference type="RefSeq" id="WP_265046302.1">
    <property type="nucleotide sequence ID" value="NZ_CP100390.1"/>
</dbReference>
<dbReference type="Pfam" id="PF13511">
    <property type="entry name" value="DUF4124"/>
    <property type="match status" value="1"/>
</dbReference>
<keyword evidence="5" id="KW-1185">Reference proteome</keyword>
<evidence type="ECO:0000313" key="4">
    <source>
        <dbReference type="EMBL" id="UZE94809.1"/>
    </source>
</evidence>
<keyword evidence="2" id="KW-0732">Signal</keyword>
<protein>
    <submittedName>
        <fullName evidence="4">DUF4124 domain-containing protein</fullName>
    </submittedName>
</protein>
<feature type="signal peptide" evidence="2">
    <location>
        <begin position="1"/>
        <end position="24"/>
    </location>
</feature>
<name>A0ABY6MY94_9ALTE</name>
<evidence type="ECO:0000259" key="3">
    <source>
        <dbReference type="Pfam" id="PF13511"/>
    </source>
</evidence>
<dbReference type="Proteomes" id="UP001163739">
    <property type="component" value="Chromosome"/>
</dbReference>
<organism evidence="4 5">
    <name type="scientific">Alkalimarinus alittae</name>
    <dbReference type="NCBI Taxonomy" id="2961619"/>
    <lineage>
        <taxon>Bacteria</taxon>
        <taxon>Pseudomonadati</taxon>
        <taxon>Pseudomonadota</taxon>
        <taxon>Gammaproteobacteria</taxon>
        <taxon>Alteromonadales</taxon>
        <taxon>Alteromonadaceae</taxon>
        <taxon>Alkalimarinus</taxon>
    </lineage>
</organism>
<evidence type="ECO:0000313" key="5">
    <source>
        <dbReference type="Proteomes" id="UP001163739"/>
    </source>
</evidence>
<reference evidence="4" key="1">
    <citation type="submission" date="2022-06" db="EMBL/GenBank/DDBJ databases">
        <title>Alkalimarinus sp. nov., isolated from gut of a Alitta virens.</title>
        <authorList>
            <person name="Yang A.I."/>
            <person name="Shin N.-R."/>
        </authorList>
    </citation>
    <scope>NUCLEOTIDE SEQUENCE</scope>
    <source>
        <strain evidence="4">A2M4</strain>
    </source>
</reference>
<feature type="region of interest" description="Disordered" evidence="1">
    <location>
        <begin position="63"/>
        <end position="83"/>
    </location>
</feature>
<evidence type="ECO:0000256" key="2">
    <source>
        <dbReference type="SAM" id="SignalP"/>
    </source>
</evidence>
<dbReference type="EMBL" id="CP100390">
    <property type="protein sequence ID" value="UZE94809.1"/>
    <property type="molecule type" value="Genomic_DNA"/>
</dbReference>
<feature type="compositionally biased region" description="Basic and acidic residues" evidence="1">
    <location>
        <begin position="70"/>
        <end position="83"/>
    </location>
</feature>